<dbReference type="InterPro" id="IPR032388">
    <property type="entry name" value="FlgT_C"/>
</dbReference>
<evidence type="ECO:0000313" key="5">
    <source>
        <dbReference type="EMBL" id="MFC3700108.1"/>
    </source>
</evidence>
<dbReference type="InterPro" id="IPR038180">
    <property type="entry name" value="FlgT_N_sf"/>
</dbReference>
<feature type="signal peptide" evidence="1">
    <location>
        <begin position="1"/>
        <end position="23"/>
    </location>
</feature>
<sequence length="410" mass="45538">MKIFRHIQTIVALLVLLTTGAAAQSSMPDLRMVEAQGFAPVEFNDENSARMRALRNAIENASLQGASNIQSTQVMEQGNLTVDYLRVSSSAKVSDVQVMSESREGDLYKVSILAKVDPKKMCANVMSNHFRKSVAVTGFPMEHPEHTSLGRLGSVDRSLAALLVNDLSGLNGVRVLNANYMTLYPNSESAPTQISPRMTLTRAVTAAKDLGVQFVVSGVIRDLAMENPDAPRASNWDGWLKKVGISKASRTRHFVLDIFVHDGYSGALVFQTRYRTYGIWNERNNAQVGFGTAKFFSTNYGEQVRIMLNQAVDDLQETIQCQPFMATIAQVNGKRIYISSGAESGLRPGDYLSVYRTSQKFDRQGESFWQITDTRLVAQVKQVQPYYAVADLPIDADRLNLQMDDIIMAW</sequence>
<dbReference type="Pfam" id="PF16538">
    <property type="entry name" value="FlgT_C"/>
    <property type="match status" value="1"/>
</dbReference>
<keyword evidence="5" id="KW-0282">Flagellum</keyword>
<feature type="domain" description="Flagellar assembly protein T middle" evidence="3">
    <location>
        <begin position="127"/>
        <end position="289"/>
    </location>
</feature>
<dbReference type="Proteomes" id="UP001595710">
    <property type="component" value="Unassembled WGS sequence"/>
</dbReference>
<dbReference type="InterPro" id="IPR032386">
    <property type="entry name" value="FlgT_M"/>
</dbReference>
<dbReference type="InterPro" id="IPR038165">
    <property type="entry name" value="FlgT_C_sf"/>
</dbReference>
<keyword evidence="6" id="KW-1185">Reference proteome</keyword>
<evidence type="ECO:0000259" key="2">
    <source>
        <dbReference type="Pfam" id="PF16538"/>
    </source>
</evidence>
<accession>A0ABV7WQ19</accession>
<proteinExistence type="predicted"/>
<dbReference type="RefSeq" id="WP_290283279.1">
    <property type="nucleotide sequence ID" value="NZ_JAUFQI010000001.1"/>
</dbReference>
<evidence type="ECO:0000259" key="3">
    <source>
        <dbReference type="Pfam" id="PF16539"/>
    </source>
</evidence>
<dbReference type="Gene3D" id="2.40.10.410">
    <property type="entry name" value="FlgT, C-terminal domain"/>
    <property type="match status" value="1"/>
</dbReference>
<dbReference type="EMBL" id="JBHRYN010000003">
    <property type="protein sequence ID" value="MFC3700108.1"/>
    <property type="molecule type" value="Genomic_DNA"/>
</dbReference>
<dbReference type="Gene3D" id="3.40.50.10610">
    <property type="entry name" value="ABC-type transport auxiliary lipoprotein component"/>
    <property type="match status" value="1"/>
</dbReference>
<gene>
    <name evidence="5" type="ORF">ACFOND_00535</name>
</gene>
<feature type="chain" id="PRO_5046949261" evidence="1">
    <location>
        <begin position="24"/>
        <end position="410"/>
    </location>
</feature>
<evidence type="ECO:0000256" key="1">
    <source>
        <dbReference type="SAM" id="SignalP"/>
    </source>
</evidence>
<comment type="caution">
    <text evidence="5">The sequence shown here is derived from an EMBL/GenBank/DDBJ whole genome shotgun (WGS) entry which is preliminary data.</text>
</comment>
<dbReference type="Gene3D" id="3.30.1660.40">
    <property type="entry name" value="FlgT, N-terminal domain"/>
    <property type="match status" value="1"/>
</dbReference>
<protein>
    <submittedName>
        <fullName evidence="5">Flagellar assembly protein T N-terminal domain-containing protein</fullName>
    </submittedName>
</protein>
<dbReference type="InterPro" id="IPR032370">
    <property type="entry name" value="FlgT_N"/>
</dbReference>
<name>A0ABV7WQ19_9GAMM</name>
<organism evidence="5 6">
    <name type="scientific">Reinekea marina</name>
    <dbReference type="NCBI Taxonomy" id="1310421"/>
    <lineage>
        <taxon>Bacteria</taxon>
        <taxon>Pseudomonadati</taxon>
        <taxon>Pseudomonadota</taxon>
        <taxon>Gammaproteobacteria</taxon>
        <taxon>Oceanospirillales</taxon>
        <taxon>Saccharospirillaceae</taxon>
        <taxon>Reinekea</taxon>
    </lineage>
</organism>
<reference evidence="6" key="1">
    <citation type="journal article" date="2019" name="Int. J. Syst. Evol. Microbiol.">
        <title>The Global Catalogue of Microorganisms (GCM) 10K type strain sequencing project: providing services to taxonomists for standard genome sequencing and annotation.</title>
        <authorList>
            <consortium name="The Broad Institute Genomics Platform"/>
            <consortium name="The Broad Institute Genome Sequencing Center for Infectious Disease"/>
            <person name="Wu L."/>
            <person name="Ma J."/>
        </authorList>
    </citation>
    <scope>NUCLEOTIDE SEQUENCE [LARGE SCALE GENOMIC DNA]</scope>
    <source>
        <strain evidence="6">CECT 8288</strain>
    </source>
</reference>
<keyword evidence="5" id="KW-0966">Cell projection</keyword>
<feature type="domain" description="Flagellar assembly protein T C-terminal" evidence="2">
    <location>
        <begin position="333"/>
        <end position="408"/>
    </location>
</feature>
<evidence type="ECO:0000313" key="6">
    <source>
        <dbReference type="Proteomes" id="UP001595710"/>
    </source>
</evidence>
<evidence type="ECO:0000259" key="4">
    <source>
        <dbReference type="Pfam" id="PF16548"/>
    </source>
</evidence>
<keyword evidence="1" id="KW-0732">Signal</keyword>
<keyword evidence="5" id="KW-0969">Cilium</keyword>
<dbReference type="Pfam" id="PF16548">
    <property type="entry name" value="FlgT_N"/>
    <property type="match status" value="1"/>
</dbReference>
<dbReference type="Pfam" id="PF16539">
    <property type="entry name" value="FlgT_M"/>
    <property type="match status" value="1"/>
</dbReference>
<feature type="domain" description="Flagellar assembly protein T N-terminal" evidence="4">
    <location>
        <begin position="32"/>
        <end position="114"/>
    </location>
</feature>